<dbReference type="CDD" id="cd00761">
    <property type="entry name" value="Glyco_tranf_GTA_type"/>
    <property type="match status" value="1"/>
</dbReference>
<dbReference type="InterPro" id="IPR001173">
    <property type="entry name" value="Glyco_trans_2-like"/>
</dbReference>
<dbReference type="Gene3D" id="3.90.550.10">
    <property type="entry name" value="Spore Coat Polysaccharide Biosynthesis Protein SpsA, Chain A"/>
    <property type="match status" value="1"/>
</dbReference>
<sequence length="427" mass="47947">MPTIHIPPRPDLGLVVVIPCYNEPDLLYVLDCLWDCARPAGSVEVIVVVNASRADAPAAHAQNRRTVALAEDWIASHTDNRLRFYVRHFPDLPPRHAGVGLARRLGMEEAVARFAAVHNPDGIIACLDADCCCDRNYLTALAAHFHAHPESPGCSVYFEHPLDSATSRPSGTRAAIMGYELHLRYYVHGLRYAGSPYAFYTVGSCMAVRVGVYKKQGGMNRRKAGEDFYFLQKIIWLGNFTELRGTRVLPSPRISGRTPFGTGRAMQDSLDRGEDTFYTYAPEVFRDLGVLISGIEDCYGEGKADTRYAVDCAMESITGLPEYVLEFLNTRGFDERYAEILRNAASPRTFRKRFHRWFNGLLTLQFIHFATESRYPKVSVEQAAHRLLEWLASRSQSASGTGDLQGLPDRESLLLRYRAMDRDTPCL</sequence>
<dbReference type="SUPFAM" id="SSF53448">
    <property type="entry name" value="Nucleotide-diphospho-sugar transferases"/>
    <property type="match status" value="1"/>
</dbReference>
<name>A0A450U2Y6_9GAMM</name>
<feature type="domain" description="Glycosyltransferase 2-like" evidence="1">
    <location>
        <begin position="16"/>
        <end position="211"/>
    </location>
</feature>
<dbReference type="AlphaFoldDB" id="A0A450U2Y6"/>
<evidence type="ECO:0000313" key="2">
    <source>
        <dbReference type="EMBL" id="VFJ77505.1"/>
    </source>
</evidence>
<dbReference type="GO" id="GO:0016740">
    <property type="term" value="F:transferase activity"/>
    <property type="evidence" value="ECO:0007669"/>
    <property type="project" value="UniProtKB-KW"/>
</dbReference>
<dbReference type="EMBL" id="CAADFE010000126">
    <property type="protein sequence ID" value="VFJ77505.1"/>
    <property type="molecule type" value="Genomic_DNA"/>
</dbReference>
<accession>A0A450U2Y6</accession>
<evidence type="ECO:0000259" key="1">
    <source>
        <dbReference type="Pfam" id="PF00535"/>
    </source>
</evidence>
<protein>
    <submittedName>
        <fullName evidence="2">Glycosyl transferase family 2</fullName>
    </submittedName>
</protein>
<reference evidence="2" key="1">
    <citation type="submission" date="2019-02" db="EMBL/GenBank/DDBJ databases">
        <authorList>
            <person name="Gruber-Vodicka R. H."/>
            <person name="Seah K. B. B."/>
        </authorList>
    </citation>
    <scope>NUCLEOTIDE SEQUENCE</scope>
    <source>
        <strain evidence="2">BECK_BZ131</strain>
    </source>
</reference>
<gene>
    <name evidence="2" type="ORF">BECKFW1821C_GA0114237_11267</name>
</gene>
<dbReference type="Pfam" id="PF00535">
    <property type="entry name" value="Glycos_transf_2"/>
    <property type="match status" value="1"/>
</dbReference>
<proteinExistence type="predicted"/>
<organism evidence="2">
    <name type="scientific">Candidatus Kentrum sp. FW</name>
    <dbReference type="NCBI Taxonomy" id="2126338"/>
    <lineage>
        <taxon>Bacteria</taxon>
        <taxon>Pseudomonadati</taxon>
        <taxon>Pseudomonadota</taxon>
        <taxon>Gammaproteobacteria</taxon>
        <taxon>Candidatus Kentrum</taxon>
    </lineage>
</organism>
<dbReference type="InterPro" id="IPR029044">
    <property type="entry name" value="Nucleotide-diphossugar_trans"/>
</dbReference>
<keyword evidence="2" id="KW-0808">Transferase</keyword>